<evidence type="ECO:0000256" key="1">
    <source>
        <dbReference type="ARBA" id="ARBA00004651"/>
    </source>
</evidence>
<comment type="caution">
    <text evidence="8">The sequence shown here is derived from an EMBL/GenBank/DDBJ whole genome shotgun (WGS) entry which is preliminary data.</text>
</comment>
<evidence type="ECO:0000313" key="8">
    <source>
        <dbReference type="EMBL" id="MFC3148290.1"/>
    </source>
</evidence>
<sequence>MSKFFAMSLPPTTLPRSRLAWILMRVGLAGLIAIHGIARWATDSVTPFGAWLTAGGWPLGPVLAWCITLFEIVGPILLMLGKGTRVICVASALLYLMGIALVHAKAGWFVVGLGRNGAEYSVLLVLSLLLLAWQDCDPVSTSDSHFSNPEGSSS</sequence>
<comment type="similarity">
    <text evidence="2">Belongs to the DoxX family.</text>
</comment>
<comment type="subcellular location">
    <subcellularLocation>
        <location evidence="1">Cell membrane</location>
        <topology evidence="1">Multi-pass membrane protein</topology>
    </subcellularLocation>
</comment>
<proteinExistence type="inferred from homology"/>
<keyword evidence="4 7" id="KW-0812">Transmembrane</keyword>
<dbReference type="EMBL" id="JBHRTI010000004">
    <property type="protein sequence ID" value="MFC3148290.1"/>
    <property type="molecule type" value="Genomic_DNA"/>
</dbReference>
<dbReference type="PANTHER" id="PTHR33452">
    <property type="entry name" value="OXIDOREDUCTASE CATD-RELATED"/>
    <property type="match status" value="1"/>
</dbReference>
<reference evidence="9" key="1">
    <citation type="journal article" date="2019" name="Int. J. Syst. Evol. Microbiol.">
        <title>The Global Catalogue of Microorganisms (GCM) 10K type strain sequencing project: providing services to taxonomists for standard genome sequencing and annotation.</title>
        <authorList>
            <consortium name="The Broad Institute Genomics Platform"/>
            <consortium name="The Broad Institute Genome Sequencing Center for Infectious Disease"/>
            <person name="Wu L."/>
            <person name="Ma J."/>
        </authorList>
    </citation>
    <scope>NUCLEOTIDE SEQUENCE [LARGE SCALE GENOMIC DNA]</scope>
    <source>
        <strain evidence="9">KCTC 52168</strain>
    </source>
</reference>
<keyword evidence="3" id="KW-1003">Cell membrane</keyword>
<dbReference type="Pfam" id="PF07681">
    <property type="entry name" value="DoxX"/>
    <property type="match status" value="1"/>
</dbReference>
<feature type="transmembrane region" description="Helical" evidence="7">
    <location>
        <begin position="21"/>
        <end position="42"/>
    </location>
</feature>
<dbReference type="PANTHER" id="PTHR33452:SF1">
    <property type="entry name" value="INNER MEMBRANE PROTEIN YPHA-RELATED"/>
    <property type="match status" value="1"/>
</dbReference>
<dbReference type="RefSeq" id="WP_377304082.1">
    <property type="nucleotide sequence ID" value="NZ_CP180191.1"/>
</dbReference>
<keyword evidence="6 7" id="KW-0472">Membrane</keyword>
<gene>
    <name evidence="8" type="ORF">ACFOEN_11620</name>
</gene>
<keyword evidence="9" id="KW-1185">Reference proteome</keyword>
<evidence type="ECO:0000256" key="3">
    <source>
        <dbReference type="ARBA" id="ARBA00022475"/>
    </source>
</evidence>
<evidence type="ECO:0000256" key="6">
    <source>
        <dbReference type="ARBA" id="ARBA00023136"/>
    </source>
</evidence>
<organism evidence="8 9">
    <name type="scientific">Piscinibacterium candidicorallinum</name>
    <dbReference type="NCBI Taxonomy" id="1793872"/>
    <lineage>
        <taxon>Bacteria</taxon>
        <taxon>Pseudomonadati</taxon>
        <taxon>Pseudomonadota</taxon>
        <taxon>Betaproteobacteria</taxon>
        <taxon>Burkholderiales</taxon>
        <taxon>Piscinibacterium</taxon>
    </lineage>
</organism>
<feature type="transmembrane region" description="Helical" evidence="7">
    <location>
        <begin position="62"/>
        <end position="80"/>
    </location>
</feature>
<evidence type="ECO:0000256" key="5">
    <source>
        <dbReference type="ARBA" id="ARBA00022989"/>
    </source>
</evidence>
<evidence type="ECO:0000313" key="9">
    <source>
        <dbReference type="Proteomes" id="UP001595556"/>
    </source>
</evidence>
<name>A0ABV7H3C4_9BURK</name>
<accession>A0ABV7H3C4</accession>
<dbReference type="InterPro" id="IPR051907">
    <property type="entry name" value="DoxX-like_oxidoreductase"/>
</dbReference>
<dbReference type="InterPro" id="IPR032808">
    <property type="entry name" value="DoxX"/>
</dbReference>
<evidence type="ECO:0000256" key="4">
    <source>
        <dbReference type="ARBA" id="ARBA00022692"/>
    </source>
</evidence>
<dbReference type="Proteomes" id="UP001595556">
    <property type="component" value="Unassembled WGS sequence"/>
</dbReference>
<evidence type="ECO:0000256" key="7">
    <source>
        <dbReference type="SAM" id="Phobius"/>
    </source>
</evidence>
<feature type="transmembrane region" description="Helical" evidence="7">
    <location>
        <begin position="92"/>
        <end position="111"/>
    </location>
</feature>
<protein>
    <submittedName>
        <fullName evidence="8">DoxX family protein</fullName>
    </submittedName>
</protein>
<evidence type="ECO:0000256" key="2">
    <source>
        <dbReference type="ARBA" id="ARBA00006679"/>
    </source>
</evidence>
<keyword evidence="5 7" id="KW-1133">Transmembrane helix</keyword>